<dbReference type="InterPro" id="IPR043926">
    <property type="entry name" value="ABCG_dom"/>
</dbReference>
<dbReference type="Pfam" id="PF19055">
    <property type="entry name" value="ABC2_membrane_7"/>
    <property type="match status" value="1"/>
</dbReference>
<keyword evidence="6" id="KW-1185">Reference proteome</keyword>
<organism evidence="5 6">
    <name type="scientific">Phytophthora pseudosyringae</name>
    <dbReference type="NCBI Taxonomy" id="221518"/>
    <lineage>
        <taxon>Eukaryota</taxon>
        <taxon>Sar</taxon>
        <taxon>Stramenopiles</taxon>
        <taxon>Oomycota</taxon>
        <taxon>Peronosporomycetes</taxon>
        <taxon>Peronosporales</taxon>
        <taxon>Peronosporaceae</taxon>
        <taxon>Phytophthora</taxon>
    </lineage>
</organism>
<feature type="region of interest" description="Disordered" evidence="3">
    <location>
        <begin position="117"/>
        <end position="154"/>
    </location>
</feature>
<dbReference type="AlphaFoldDB" id="A0A8T1VTG0"/>
<evidence type="ECO:0000256" key="3">
    <source>
        <dbReference type="SAM" id="MobiDB-lite"/>
    </source>
</evidence>
<evidence type="ECO:0000313" key="6">
    <source>
        <dbReference type="Proteomes" id="UP000694044"/>
    </source>
</evidence>
<proteinExistence type="predicted"/>
<name>A0A8T1VTG0_9STRA</name>
<dbReference type="Proteomes" id="UP000694044">
    <property type="component" value="Unassembled WGS sequence"/>
</dbReference>
<comment type="caution">
    <text evidence="5">The sequence shown here is derived from an EMBL/GenBank/DDBJ whole genome shotgun (WGS) entry which is preliminary data.</text>
</comment>
<evidence type="ECO:0000256" key="2">
    <source>
        <dbReference type="ARBA" id="ARBA00023136"/>
    </source>
</evidence>
<feature type="domain" description="ABC transporter family G" evidence="4">
    <location>
        <begin position="25"/>
        <end position="130"/>
    </location>
</feature>
<accession>A0A8T1VTG0</accession>
<reference evidence="5" key="1">
    <citation type="submission" date="2021-02" db="EMBL/GenBank/DDBJ databases">
        <authorList>
            <person name="Palmer J.M."/>
        </authorList>
    </citation>
    <scope>NUCLEOTIDE SEQUENCE</scope>
    <source>
        <strain evidence="5">SCRP734</strain>
    </source>
</reference>
<keyword evidence="1" id="KW-0813">Transport</keyword>
<dbReference type="GO" id="GO:0140359">
    <property type="term" value="F:ABC-type transporter activity"/>
    <property type="evidence" value="ECO:0007669"/>
    <property type="project" value="InterPro"/>
</dbReference>
<dbReference type="PANTHER" id="PTHR19241">
    <property type="entry name" value="ATP-BINDING CASSETTE TRANSPORTER"/>
    <property type="match status" value="1"/>
</dbReference>
<sequence>MVLRRLTQQGASHVVQDAVIVALLQPTPEVVEQFDDILMVNEDHMVYHGPRTEILDYFEERGFCCPPHVDPAGFFIEVTSGRCHRYSNGKKTQEAISTGFNLHQCEKAEDFQKAKSMANLARSKQKSAGVRSQHPVAAEPPEAHLAARPAAAVG</sequence>
<evidence type="ECO:0000313" key="5">
    <source>
        <dbReference type="EMBL" id="KAG7384471.1"/>
    </source>
</evidence>
<evidence type="ECO:0000256" key="1">
    <source>
        <dbReference type="ARBA" id="ARBA00022448"/>
    </source>
</evidence>
<gene>
    <name evidence="5" type="ORF">PHYPSEUDO_002586</name>
</gene>
<evidence type="ECO:0000259" key="4">
    <source>
        <dbReference type="Pfam" id="PF19055"/>
    </source>
</evidence>
<keyword evidence="2" id="KW-0472">Membrane</keyword>
<feature type="compositionally biased region" description="Low complexity" evidence="3">
    <location>
        <begin position="134"/>
        <end position="154"/>
    </location>
</feature>
<dbReference type="EMBL" id="JAGDFM010000147">
    <property type="protein sequence ID" value="KAG7384471.1"/>
    <property type="molecule type" value="Genomic_DNA"/>
</dbReference>
<protein>
    <recommendedName>
        <fullName evidence="4">ABC transporter family G domain-containing protein</fullName>
    </recommendedName>
</protein>
<dbReference type="OrthoDB" id="123799at2759"/>